<dbReference type="AlphaFoldDB" id="A0A1H5S6N9"/>
<evidence type="ECO:0000259" key="1">
    <source>
        <dbReference type="Pfam" id="PF24963"/>
    </source>
</evidence>
<gene>
    <name evidence="2" type="ORF">SAMN05216537_10265</name>
</gene>
<feature type="domain" description="DUF7768" evidence="1">
    <location>
        <begin position="10"/>
        <end position="100"/>
    </location>
</feature>
<dbReference type="RefSeq" id="WP_004602785.1">
    <property type="nucleotide sequence ID" value="NZ_FNUL01000002.1"/>
</dbReference>
<dbReference type="EMBL" id="FNUL01000002">
    <property type="protein sequence ID" value="SEF45558.1"/>
    <property type="molecule type" value="Genomic_DNA"/>
</dbReference>
<name>A0A1H5S6N9_9FIRM</name>
<organism evidence="2 3">
    <name type="scientific">Lachnospira multipara</name>
    <dbReference type="NCBI Taxonomy" id="28051"/>
    <lineage>
        <taxon>Bacteria</taxon>
        <taxon>Bacillati</taxon>
        <taxon>Bacillota</taxon>
        <taxon>Clostridia</taxon>
        <taxon>Lachnospirales</taxon>
        <taxon>Lachnospiraceae</taxon>
        <taxon>Lachnospira</taxon>
    </lineage>
</organism>
<keyword evidence="3" id="KW-1185">Reference proteome</keyword>
<proteinExistence type="predicted"/>
<dbReference type="Gene3D" id="3.40.50.10400">
    <property type="entry name" value="Hypothetical protein PA1492"/>
    <property type="match status" value="1"/>
</dbReference>
<evidence type="ECO:0000313" key="2">
    <source>
        <dbReference type="EMBL" id="SEF45558.1"/>
    </source>
</evidence>
<protein>
    <recommendedName>
        <fullName evidence="1">DUF7768 domain-containing protein</fullName>
    </recommendedName>
</protein>
<accession>A0A1H5S6N9</accession>
<reference evidence="2 3" key="1">
    <citation type="submission" date="2016-10" db="EMBL/GenBank/DDBJ databases">
        <authorList>
            <person name="de Groot N.N."/>
        </authorList>
    </citation>
    <scope>NUCLEOTIDE SEQUENCE [LARGE SCALE GENOMIC DNA]</scope>
    <source>
        <strain evidence="2 3">D15d</strain>
    </source>
</reference>
<evidence type="ECO:0000313" key="3">
    <source>
        <dbReference type="Proteomes" id="UP000236726"/>
    </source>
</evidence>
<dbReference type="Pfam" id="PF24963">
    <property type="entry name" value="DUF7768"/>
    <property type="match status" value="1"/>
</dbReference>
<sequence length="109" mass="12300">MSRTIPRAYVTAAWNKNPVVAKEDAKKYCQELVKEGYLPLCPILAFDGIFSAEDTEAHKRFKEMSEDLLRRARFLVICGNKQNEEVKDDIAIARKSKVIVTTLDGVIGL</sequence>
<dbReference type="InterPro" id="IPR056670">
    <property type="entry name" value="DUF7768"/>
</dbReference>
<dbReference type="Proteomes" id="UP000236726">
    <property type="component" value="Unassembled WGS sequence"/>
</dbReference>